<evidence type="ECO:0000259" key="5">
    <source>
        <dbReference type="Pfam" id="PF01276"/>
    </source>
</evidence>
<evidence type="ECO:0000256" key="3">
    <source>
        <dbReference type="ARBA" id="ARBA00022679"/>
    </source>
</evidence>
<feature type="region of interest" description="Disordered" evidence="4">
    <location>
        <begin position="924"/>
        <end position="991"/>
    </location>
</feature>
<dbReference type="AlphaFoldDB" id="A0A1A0VTX8"/>
<dbReference type="OrthoDB" id="9815233at2"/>
<dbReference type="GO" id="GO:0008483">
    <property type="term" value="F:transaminase activity"/>
    <property type="evidence" value="ECO:0007669"/>
    <property type="project" value="UniProtKB-KW"/>
</dbReference>
<dbReference type="Pfam" id="PF01276">
    <property type="entry name" value="OKR_DC_1"/>
    <property type="match status" value="2"/>
</dbReference>
<dbReference type="PANTHER" id="PTHR42832:SF4">
    <property type="entry name" value="BLR3474 PROTEIN"/>
    <property type="match status" value="1"/>
</dbReference>
<dbReference type="SUPFAM" id="SSF53383">
    <property type="entry name" value="PLP-dependent transferases"/>
    <property type="match status" value="1"/>
</dbReference>
<evidence type="ECO:0000313" key="7">
    <source>
        <dbReference type="Proteomes" id="UP000091914"/>
    </source>
</evidence>
<dbReference type="InterPro" id="IPR050881">
    <property type="entry name" value="LL-DAP_aminotransferase"/>
</dbReference>
<dbReference type="Gene3D" id="3.40.640.10">
    <property type="entry name" value="Type I PLP-dependent aspartate aminotransferase-like (Major domain)"/>
    <property type="match status" value="1"/>
</dbReference>
<sequence length="991" mass="111550">MTEHLRAYNSLWQVRSDSWCRLEEAADRLTRPTTTGELKDKCASACQELLARLSTLEPYWAYPGAPQFARIQRLFVAGGYDKFAQAVGQINRALTTESYRSGDVDNAGADELDMFPSDPRRLLEHQPATQRDRPYFEVLVVEKMTEEQERALRNEVRKWRRPDDEFVYELVVVSSGDEALIAARLNVNLQAVVIRRRFSHQSTRDLSALSEFVDTAVSDELNDHQSPEERAQILALSLAELRPELDLYLMTEIEVEDIAGRLGQYFRRVFHAREGMLELHLSILQGVAARYRTPFFSALKQYSHRPTGVFHALPISQGKSIVNSHWIKDMVGFYGLDVFMAETSATCGGLDSLLEPTGPLREAQQLASQAYGSRHTYFVTNGTSTANKVVTQALVAPGDIVLLDRNCHQSHHYGMMLAGANVVYLDAYPLNEYSMYGAVPLREIKSKLLALRRAGKLDRVKMMSLTNCTFDGVVYDVERVMQECLAIKPDLVFLWDEAWFAFARFHPVYRTRTAMASARALRERLQDPEYISRYEDQLAAESADPPSDDDLLDRRLHPDPARARVRVYATQSTHKTLTALRQGSMIHVFDQDFDQKVAEPFHEAYMAHTSTSPNYQILASLDLGRRQVALEGVELVQRQIENAMQLRDAIDNHPLLSKYMRCLRTSDLIPEEYRPSAIAQPLRSGLRNMMAAWDQDEFVLDPSRITLFIGLTGYDGDTFKRQQLMDRYGIQINKTSRNSVLFMTNIGTTRSSVAFLVEVLVNIARELDQNISEMSLGEREHFERAVFRLTEMSLPLPDFSGFHPAFRDHSGTEPTPEGDVRRGFYLSYDDTNCEYLTGEQVVEKLDAGVDVVSATYVTPYPPGFPVLVPGQVFSREILQFMRDLDTPEIHGYLPDFGYRVYTEKAIEMVSQSAGLASNGHRFAETAPAPASAKAPKKKSAKRDGPGRGDNVPEIGHDELLGRQQPGDALTTPIAPSGNGVPEVGADELTGG</sequence>
<evidence type="ECO:0000256" key="1">
    <source>
        <dbReference type="ARBA" id="ARBA00001933"/>
    </source>
</evidence>
<dbReference type="RefSeq" id="WP_064878568.1">
    <property type="nucleotide sequence ID" value="NZ_LZSX01000027.1"/>
</dbReference>
<dbReference type="InterPro" id="IPR015421">
    <property type="entry name" value="PyrdxlP-dep_Trfase_major"/>
</dbReference>
<keyword evidence="2" id="KW-0032">Aminotransferase</keyword>
<dbReference type="PANTHER" id="PTHR42832">
    <property type="entry name" value="AMINO ACID AMINOTRANSFERASE"/>
    <property type="match status" value="1"/>
</dbReference>
<name>A0A1A0VTX8_9MYCO</name>
<dbReference type="Gene3D" id="3.90.100.10">
    <property type="entry name" value="Orn/Lys/Arg decarboxylase, C-terminal domain"/>
    <property type="match status" value="1"/>
</dbReference>
<comment type="caution">
    <text evidence="6">The sequence shown here is derived from an EMBL/GenBank/DDBJ whole genome shotgun (WGS) entry which is preliminary data.</text>
</comment>
<dbReference type="EMBL" id="LZSX01000027">
    <property type="protein sequence ID" value="OBB86651.1"/>
    <property type="molecule type" value="Genomic_DNA"/>
</dbReference>
<accession>A0A1A0VTX8</accession>
<organism evidence="6 7">
    <name type="scientific">Mycobacterium colombiense</name>
    <dbReference type="NCBI Taxonomy" id="339268"/>
    <lineage>
        <taxon>Bacteria</taxon>
        <taxon>Bacillati</taxon>
        <taxon>Actinomycetota</taxon>
        <taxon>Actinomycetes</taxon>
        <taxon>Mycobacteriales</taxon>
        <taxon>Mycobacteriaceae</taxon>
        <taxon>Mycobacterium</taxon>
        <taxon>Mycobacterium avium complex (MAC)</taxon>
    </lineage>
</organism>
<evidence type="ECO:0000256" key="4">
    <source>
        <dbReference type="SAM" id="MobiDB-lite"/>
    </source>
</evidence>
<evidence type="ECO:0000313" key="6">
    <source>
        <dbReference type="EMBL" id="OBB86651.1"/>
    </source>
</evidence>
<dbReference type="InterPro" id="IPR000310">
    <property type="entry name" value="Orn/Lys/Arg_deCO2ase_major_dom"/>
</dbReference>
<dbReference type="InterPro" id="IPR015424">
    <property type="entry name" value="PyrdxlP-dep_Trfase"/>
</dbReference>
<gene>
    <name evidence="6" type="ORF">A5760_04495</name>
</gene>
<protein>
    <submittedName>
        <fullName evidence="6">Ornithine decarboxylase</fullName>
    </submittedName>
</protein>
<dbReference type="Proteomes" id="UP000091914">
    <property type="component" value="Unassembled WGS sequence"/>
</dbReference>
<comment type="cofactor">
    <cofactor evidence="1">
        <name>pyridoxal 5'-phosphate</name>
        <dbReference type="ChEBI" id="CHEBI:597326"/>
    </cofactor>
</comment>
<evidence type="ECO:0000256" key="2">
    <source>
        <dbReference type="ARBA" id="ARBA00022576"/>
    </source>
</evidence>
<proteinExistence type="predicted"/>
<keyword evidence="3" id="KW-0808">Transferase</keyword>
<reference evidence="6 7" key="1">
    <citation type="submission" date="2016-06" db="EMBL/GenBank/DDBJ databases">
        <authorList>
            <person name="Kjaerup R.B."/>
            <person name="Dalgaard T.S."/>
            <person name="Juul-Madsen H.R."/>
        </authorList>
    </citation>
    <scope>NUCLEOTIDE SEQUENCE [LARGE SCALE GENOMIC DNA]</scope>
    <source>
        <strain evidence="6 7">852002-51834_SCH5396731</strain>
    </source>
</reference>
<feature type="domain" description="Orn/Lys/Arg decarboxylases family 1 pyridoxal-P attachment site" evidence="5">
    <location>
        <begin position="566"/>
        <end position="750"/>
    </location>
</feature>
<feature type="domain" description="Orn/Lys/Arg decarboxylases family 1 pyridoxal-P attachment site" evidence="5">
    <location>
        <begin position="293"/>
        <end position="517"/>
    </location>
</feature>